<dbReference type="Gene3D" id="2.30.30.60">
    <property type="match status" value="1"/>
</dbReference>
<dbReference type="InterPro" id="IPR006686">
    <property type="entry name" value="MscS_channel_CS"/>
</dbReference>
<gene>
    <name evidence="11" type="ORF">OHAE_5265</name>
</gene>
<feature type="transmembrane region" description="Helical" evidence="7">
    <location>
        <begin position="170"/>
        <end position="190"/>
    </location>
</feature>
<keyword evidence="6 7" id="KW-0472">Membrane</keyword>
<evidence type="ECO:0000256" key="1">
    <source>
        <dbReference type="ARBA" id="ARBA00004651"/>
    </source>
</evidence>
<dbReference type="InterPro" id="IPR011066">
    <property type="entry name" value="MscS_channel_C_sf"/>
</dbReference>
<dbReference type="InterPro" id="IPR045042">
    <property type="entry name" value="YnaI-like"/>
</dbReference>
<dbReference type="AlphaFoldDB" id="A0A2P9HEY0"/>
<evidence type="ECO:0000259" key="10">
    <source>
        <dbReference type="Pfam" id="PF21088"/>
    </source>
</evidence>
<accession>A0A2P9HEY0</accession>
<dbReference type="Pfam" id="PF21088">
    <property type="entry name" value="MS_channel_1st"/>
    <property type="match status" value="1"/>
</dbReference>
<proteinExistence type="inferred from homology"/>
<feature type="domain" description="Mechanosensitive ion channel MscS C-terminal" evidence="9">
    <location>
        <begin position="263"/>
        <end position="350"/>
    </location>
</feature>
<evidence type="ECO:0000313" key="12">
    <source>
        <dbReference type="Proteomes" id="UP000246073"/>
    </source>
</evidence>
<keyword evidence="3" id="KW-1003">Cell membrane</keyword>
<evidence type="ECO:0000256" key="4">
    <source>
        <dbReference type="ARBA" id="ARBA00022692"/>
    </source>
</evidence>
<evidence type="ECO:0000313" key="11">
    <source>
        <dbReference type="EMBL" id="SPL62658.1"/>
    </source>
</evidence>
<dbReference type="GO" id="GO:0008381">
    <property type="term" value="F:mechanosensitive monoatomic ion channel activity"/>
    <property type="evidence" value="ECO:0007669"/>
    <property type="project" value="UniProtKB-ARBA"/>
</dbReference>
<evidence type="ECO:0000256" key="7">
    <source>
        <dbReference type="SAM" id="Phobius"/>
    </source>
</evidence>
<feature type="domain" description="Mechanosensitive ion channel transmembrane helices 2/3" evidence="10">
    <location>
        <begin position="149"/>
        <end position="187"/>
    </location>
</feature>
<evidence type="ECO:0000256" key="5">
    <source>
        <dbReference type="ARBA" id="ARBA00022989"/>
    </source>
</evidence>
<dbReference type="InterPro" id="IPR010920">
    <property type="entry name" value="LSM_dom_sf"/>
</dbReference>
<dbReference type="Gene3D" id="3.30.70.100">
    <property type="match status" value="1"/>
</dbReference>
<dbReference type="Gene3D" id="1.10.287.1260">
    <property type="match status" value="1"/>
</dbReference>
<keyword evidence="4 7" id="KW-0812">Transmembrane</keyword>
<evidence type="ECO:0000259" key="9">
    <source>
        <dbReference type="Pfam" id="PF21082"/>
    </source>
</evidence>
<comment type="similarity">
    <text evidence="2">Belongs to the MscS (TC 1.A.23) family.</text>
</comment>
<feature type="domain" description="Mechanosensitive ion channel MscS" evidence="8">
    <location>
        <begin position="188"/>
        <end position="256"/>
    </location>
</feature>
<feature type="transmembrane region" description="Helical" evidence="7">
    <location>
        <begin position="67"/>
        <end position="89"/>
    </location>
</feature>
<protein>
    <submittedName>
        <fullName evidence="11">Mechanosensitive ion channel</fullName>
    </submittedName>
</protein>
<dbReference type="Pfam" id="PF00924">
    <property type="entry name" value="MS_channel_2nd"/>
    <property type="match status" value="1"/>
</dbReference>
<dbReference type="Proteomes" id="UP000246073">
    <property type="component" value="Unassembled WGS sequence"/>
</dbReference>
<dbReference type="InterPro" id="IPR049278">
    <property type="entry name" value="MS_channel_C"/>
</dbReference>
<keyword evidence="5 7" id="KW-1133">Transmembrane helix</keyword>
<dbReference type="PANTHER" id="PTHR43634">
    <property type="entry name" value="OW CONDUCTANCE MECHANOSENSITIVE CHANNEL"/>
    <property type="match status" value="1"/>
</dbReference>
<feature type="transmembrane region" description="Helical" evidence="7">
    <location>
        <begin position="109"/>
        <end position="131"/>
    </location>
</feature>
<dbReference type="Pfam" id="PF21082">
    <property type="entry name" value="MS_channel_3rd"/>
    <property type="match status" value="1"/>
</dbReference>
<dbReference type="SUPFAM" id="SSF82861">
    <property type="entry name" value="Mechanosensitive channel protein MscS (YggB), transmembrane region"/>
    <property type="match status" value="1"/>
</dbReference>
<feature type="transmembrane region" description="Helical" evidence="7">
    <location>
        <begin position="20"/>
        <end position="46"/>
    </location>
</feature>
<dbReference type="RefSeq" id="WP_109366740.1">
    <property type="nucleotide sequence ID" value="NZ_OOFM01000003.1"/>
</dbReference>
<dbReference type="PROSITE" id="PS01246">
    <property type="entry name" value="UPF0003"/>
    <property type="match status" value="1"/>
</dbReference>
<comment type="subcellular location">
    <subcellularLocation>
        <location evidence="1">Cell membrane</location>
        <topology evidence="1">Multi-pass membrane protein</topology>
    </subcellularLocation>
</comment>
<dbReference type="InterPro" id="IPR011014">
    <property type="entry name" value="MscS_channel_TM-2"/>
</dbReference>
<evidence type="ECO:0000259" key="8">
    <source>
        <dbReference type="Pfam" id="PF00924"/>
    </source>
</evidence>
<dbReference type="InterPro" id="IPR023408">
    <property type="entry name" value="MscS_beta-dom_sf"/>
</dbReference>
<dbReference type="GO" id="GO:0005886">
    <property type="term" value="C:plasma membrane"/>
    <property type="evidence" value="ECO:0007669"/>
    <property type="project" value="UniProtKB-SubCell"/>
</dbReference>
<dbReference type="SUPFAM" id="SSF50182">
    <property type="entry name" value="Sm-like ribonucleoproteins"/>
    <property type="match status" value="1"/>
</dbReference>
<name>A0A2P9HEY0_9HYPH</name>
<feature type="transmembrane region" description="Helical" evidence="7">
    <location>
        <begin position="143"/>
        <end position="164"/>
    </location>
</feature>
<dbReference type="EMBL" id="OOFM01000003">
    <property type="protein sequence ID" value="SPL62658.1"/>
    <property type="molecule type" value="Genomic_DNA"/>
</dbReference>
<dbReference type="InterPro" id="IPR049142">
    <property type="entry name" value="MS_channel_1st"/>
</dbReference>
<reference evidence="12" key="1">
    <citation type="submission" date="2017-12" db="EMBL/GenBank/DDBJ databases">
        <authorList>
            <person name="Diaz M."/>
        </authorList>
    </citation>
    <scope>NUCLEOTIDE SEQUENCE [LARGE SCALE GENOMIC DNA]</scope>
    <source>
        <strain evidence="12">FI11154</strain>
    </source>
</reference>
<evidence type="ECO:0000256" key="2">
    <source>
        <dbReference type="ARBA" id="ARBA00008017"/>
    </source>
</evidence>
<dbReference type="InterPro" id="IPR006685">
    <property type="entry name" value="MscS_channel_2nd"/>
</dbReference>
<dbReference type="SUPFAM" id="SSF82689">
    <property type="entry name" value="Mechanosensitive channel protein MscS (YggB), C-terminal domain"/>
    <property type="match status" value="1"/>
</dbReference>
<evidence type="ECO:0000256" key="3">
    <source>
        <dbReference type="ARBA" id="ARBA00022475"/>
    </source>
</evidence>
<evidence type="ECO:0000256" key="6">
    <source>
        <dbReference type="ARBA" id="ARBA00023136"/>
    </source>
</evidence>
<sequence>MYETSFPYLVTVKEIWRYEVAGVTIGQILLAVLMVAIAAAVRRLFGSVVLRQLRHRTRKTTGKMEDAIIEALAPPLRFIPILVAFFSIAGFLTVPPEITELFRRINRSLVVITLFWVLFEAVSPLFTGLAGRLPNFSHGMIGWAIRVGRIVILFLGTAITLGIWDIHVGPVLAGLGLVGAAVALGAQDLFKNLIAGFFIIGEQRFESGDWIVVDSVVEGTVELIGLRTTKIRRFDMAPVYVPNSKLADNALTNFSKMSYRRISWVIGLEYETSIDQLKTIRDGIAEYISRTPGFVDPPAVPTFVRIANFGDSSIDMMVYCFTHTTNWGEYLEIKEALAYEVKTLIAAAGSDFAFPSRSLYVETLPSGAEIFPAGHSPIEMGKEPARAS</sequence>
<organism evidence="11 12">
    <name type="scientific">Ochrobactrum soli</name>
    <dbReference type="NCBI Taxonomy" id="2448455"/>
    <lineage>
        <taxon>Bacteria</taxon>
        <taxon>Pseudomonadati</taxon>
        <taxon>Pseudomonadota</taxon>
        <taxon>Alphaproteobacteria</taxon>
        <taxon>Hyphomicrobiales</taxon>
        <taxon>Brucellaceae</taxon>
        <taxon>Brucella/Ochrobactrum group</taxon>
        <taxon>Ochrobactrum</taxon>
    </lineage>
</organism>
<dbReference type="PANTHER" id="PTHR43634:SF2">
    <property type="entry name" value="LOW CONDUCTANCE MECHANOSENSITIVE CHANNEL YNAI"/>
    <property type="match status" value="1"/>
</dbReference>